<evidence type="ECO:0000313" key="2">
    <source>
        <dbReference type="EMBL" id="OAB88613.1"/>
    </source>
</evidence>
<sequence>MRRRALLDFAVLGLLHESPMHGYELRRRLNAALGAFRALSFGTLYPCLKALLQAGLIVEDAQVAPTGKRPRITYALTEAGREEFARQAARIDPGAWEDDGFELRVAFFSRTDRDTRLRILEGRRSRLEERLDTMRSGAQRSRDRMDSWTAALQRHAEDSTEREVRWLTELIDAEHRPGPPA</sequence>
<dbReference type="STRING" id="262209.AWH69_02085"/>
<dbReference type="PANTHER" id="PTHR33169">
    <property type="entry name" value="PADR-FAMILY TRANSCRIPTIONAL REGULATOR"/>
    <property type="match status" value="1"/>
</dbReference>
<name>A0A176QFX5_9MICO</name>
<proteinExistence type="predicted"/>
<dbReference type="PANTHER" id="PTHR33169:SF26">
    <property type="entry name" value="CONSERVED PROTEIN"/>
    <property type="match status" value="1"/>
</dbReference>
<organism evidence="2 3">
    <name type="scientific">Janibacter melonis</name>
    <dbReference type="NCBI Taxonomy" id="262209"/>
    <lineage>
        <taxon>Bacteria</taxon>
        <taxon>Bacillati</taxon>
        <taxon>Actinomycetota</taxon>
        <taxon>Actinomycetes</taxon>
        <taxon>Micrococcales</taxon>
        <taxon>Intrasporangiaceae</taxon>
        <taxon>Janibacter</taxon>
    </lineage>
</organism>
<protein>
    <submittedName>
        <fullName evidence="2">PadR family transcriptional regulator</fullName>
    </submittedName>
</protein>
<evidence type="ECO:0000259" key="1">
    <source>
        <dbReference type="Pfam" id="PF03551"/>
    </source>
</evidence>
<feature type="domain" description="Transcription regulator PadR N-terminal" evidence="1">
    <location>
        <begin position="11"/>
        <end position="85"/>
    </location>
</feature>
<dbReference type="InterPro" id="IPR052509">
    <property type="entry name" value="Metal_resp_DNA-bind_regulator"/>
</dbReference>
<dbReference type="Gene3D" id="1.10.10.10">
    <property type="entry name" value="Winged helix-like DNA-binding domain superfamily/Winged helix DNA-binding domain"/>
    <property type="match status" value="1"/>
</dbReference>
<dbReference type="Pfam" id="PF03551">
    <property type="entry name" value="PadR"/>
    <property type="match status" value="1"/>
</dbReference>
<dbReference type="EMBL" id="LQZG01000001">
    <property type="protein sequence ID" value="OAB88613.1"/>
    <property type="molecule type" value="Genomic_DNA"/>
</dbReference>
<dbReference type="SUPFAM" id="SSF46785">
    <property type="entry name" value="Winged helix' DNA-binding domain"/>
    <property type="match status" value="1"/>
</dbReference>
<keyword evidence="3" id="KW-1185">Reference proteome</keyword>
<dbReference type="InterPro" id="IPR036388">
    <property type="entry name" value="WH-like_DNA-bd_sf"/>
</dbReference>
<reference evidence="2 3" key="1">
    <citation type="submission" date="2016-01" db="EMBL/GenBank/DDBJ databases">
        <title>Janibacter melonis strain CD11_4 genome sequencing and assembly.</title>
        <authorList>
            <person name="Nair G.R."/>
            <person name="Kaur G."/>
            <person name="Chander A.M."/>
            <person name="Mayilraj S."/>
        </authorList>
    </citation>
    <scope>NUCLEOTIDE SEQUENCE [LARGE SCALE GENOMIC DNA]</scope>
    <source>
        <strain evidence="2 3">CD11-4</strain>
    </source>
</reference>
<gene>
    <name evidence="2" type="ORF">AWH69_02085</name>
</gene>
<dbReference type="AlphaFoldDB" id="A0A176QFX5"/>
<accession>A0A176QFX5</accession>
<evidence type="ECO:0000313" key="3">
    <source>
        <dbReference type="Proteomes" id="UP000076976"/>
    </source>
</evidence>
<dbReference type="InterPro" id="IPR005149">
    <property type="entry name" value="Tscrpt_reg_PadR_N"/>
</dbReference>
<dbReference type="InterPro" id="IPR036390">
    <property type="entry name" value="WH_DNA-bd_sf"/>
</dbReference>
<dbReference type="Proteomes" id="UP000076976">
    <property type="component" value="Unassembled WGS sequence"/>
</dbReference>
<comment type="caution">
    <text evidence="2">The sequence shown here is derived from an EMBL/GenBank/DDBJ whole genome shotgun (WGS) entry which is preliminary data.</text>
</comment>